<sequence length="80" mass="9623">MTDFETWRAAVREQYGCDWLVFREPADTWRYDDLVEGYERGGWRAVLMQGLLQLGLEADQIRWHAEQRGRRWRGIVYEAS</sequence>
<name>A0A0S3PXD0_9BRAD</name>
<evidence type="ECO:0000313" key="1">
    <source>
        <dbReference type="EMBL" id="BAT60604.1"/>
    </source>
</evidence>
<organism evidence="1 2">
    <name type="scientific">Variibacter gotjawalensis</name>
    <dbReference type="NCBI Taxonomy" id="1333996"/>
    <lineage>
        <taxon>Bacteria</taxon>
        <taxon>Pseudomonadati</taxon>
        <taxon>Pseudomonadota</taxon>
        <taxon>Alphaproteobacteria</taxon>
        <taxon>Hyphomicrobiales</taxon>
        <taxon>Nitrobacteraceae</taxon>
        <taxon>Variibacter</taxon>
    </lineage>
</organism>
<proteinExistence type="predicted"/>
<reference evidence="1 2" key="1">
    <citation type="submission" date="2015-08" db="EMBL/GenBank/DDBJ databases">
        <title>Investigation of the bacterial diversity of lava forest soil.</title>
        <authorList>
            <person name="Lee J.S."/>
        </authorList>
    </citation>
    <scope>NUCLEOTIDE SEQUENCE [LARGE SCALE GENOMIC DNA]</scope>
    <source>
        <strain evidence="1 2">GJW-30</strain>
    </source>
</reference>
<evidence type="ECO:0000313" key="2">
    <source>
        <dbReference type="Proteomes" id="UP000236884"/>
    </source>
</evidence>
<keyword evidence="2" id="KW-1185">Reference proteome</keyword>
<accession>A0A0S3PXD0</accession>
<dbReference type="KEGG" id="vgo:GJW-30_1_03152"/>
<dbReference type="EMBL" id="AP014946">
    <property type="protein sequence ID" value="BAT60604.1"/>
    <property type="molecule type" value="Genomic_DNA"/>
</dbReference>
<dbReference type="AlphaFoldDB" id="A0A0S3PXD0"/>
<gene>
    <name evidence="1" type="ORF">GJW-30_1_03152</name>
</gene>
<dbReference type="Proteomes" id="UP000236884">
    <property type="component" value="Chromosome"/>
</dbReference>
<protein>
    <submittedName>
        <fullName evidence="1">Uncharacterized protein</fullName>
    </submittedName>
</protein>